<evidence type="ECO:0000313" key="1">
    <source>
        <dbReference type="EMBL" id="JAE34481.1"/>
    </source>
</evidence>
<dbReference type="EMBL" id="GBRH01163415">
    <property type="protein sequence ID" value="JAE34481.1"/>
    <property type="molecule type" value="Transcribed_RNA"/>
</dbReference>
<organism evidence="1">
    <name type="scientific">Arundo donax</name>
    <name type="common">Giant reed</name>
    <name type="synonym">Donax arundinaceus</name>
    <dbReference type="NCBI Taxonomy" id="35708"/>
    <lineage>
        <taxon>Eukaryota</taxon>
        <taxon>Viridiplantae</taxon>
        <taxon>Streptophyta</taxon>
        <taxon>Embryophyta</taxon>
        <taxon>Tracheophyta</taxon>
        <taxon>Spermatophyta</taxon>
        <taxon>Magnoliopsida</taxon>
        <taxon>Liliopsida</taxon>
        <taxon>Poales</taxon>
        <taxon>Poaceae</taxon>
        <taxon>PACMAD clade</taxon>
        <taxon>Arundinoideae</taxon>
        <taxon>Arundineae</taxon>
        <taxon>Arundo</taxon>
    </lineage>
</organism>
<dbReference type="AlphaFoldDB" id="A0A0A9HI03"/>
<reference evidence="1" key="1">
    <citation type="submission" date="2014-09" db="EMBL/GenBank/DDBJ databases">
        <authorList>
            <person name="Magalhaes I.L.F."/>
            <person name="Oliveira U."/>
            <person name="Santos F.R."/>
            <person name="Vidigal T.H.D.A."/>
            <person name="Brescovit A.D."/>
            <person name="Santos A.J."/>
        </authorList>
    </citation>
    <scope>NUCLEOTIDE SEQUENCE</scope>
    <source>
        <tissue evidence="1">Shoot tissue taken approximately 20 cm above the soil surface</tissue>
    </source>
</reference>
<accession>A0A0A9HI03</accession>
<proteinExistence type="predicted"/>
<reference evidence="1" key="2">
    <citation type="journal article" date="2015" name="Data Brief">
        <title>Shoot transcriptome of the giant reed, Arundo donax.</title>
        <authorList>
            <person name="Barrero R.A."/>
            <person name="Guerrero F.D."/>
            <person name="Moolhuijzen P."/>
            <person name="Goolsby J.A."/>
            <person name="Tidwell J."/>
            <person name="Bellgard S.E."/>
            <person name="Bellgard M.I."/>
        </authorList>
    </citation>
    <scope>NUCLEOTIDE SEQUENCE</scope>
    <source>
        <tissue evidence="1">Shoot tissue taken approximately 20 cm above the soil surface</tissue>
    </source>
</reference>
<name>A0A0A9HI03_ARUDO</name>
<sequence length="78" mass="9494">MNGHQACFGRWIIEQKQEMDLSSENSMENLEMYRSLKCIWNRLKGESLSWNGLREKSYQKSEINIWLRLEYIVRFPSY</sequence>
<protein>
    <submittedName>
        <fullName evidence="1">Uncharacterized protein</fullName>
    </submittedName>
</protein>